<dbReference type="EMBL" id="JAAMAY010000046">
    <property type="protein sequence ID" value="NTC32150.1"/>
    <property type="molecule type" value="Genomic_DNA"/>
</dbReference>
<reference evidence="1" key="1">
    <citation type="journal article" date="2020" name="Science">
        <title>Unexpected conservation and global transmission of agrobacterial virulence plasmids.</title>
        <authorList>
            <person name="Weisberg A.J."/>
            <person name="Davis E.W. 2nd"/>
            <person name="Tabima J."/>
            <person name="Belcher M.S."/>
            <person name="Miller M."/>
            <person name="Kuo C.H."/>
            <person name="Loper J.E."/>
            <person name="Grunwald N.J."/>
            <person name="Putnam M.L."/>
            <person name="Chang J.H."/>
        </authorList>
    </citation>
    <scope>NUCLEOTIDE SEQUENCE</scope>
    <source>
        <strain evidence="1">17-1853-1a</strain>
    </source>
</reference>
<dbReference type="AlphaFoldDB" id="A0AA44FB68"/>
<sequence>MRCTVDDAVRLARGYVGSSTSLADPLRILFEGREGVVILTDTEGREQIEALRSEFMVTSSALGDLGLFCVTTSKGR</sequence>
<evidence type="ECO:0000313" key="2">
    <source>
        <dbReference type="Proteomes" id="UP000702952"/>
    </source>
</evidence>
<accession>A0AA44FB68</accession>
<protein>
    <submittedName>
        <fullName evidence="1">Uncharacterized protein</fullName>
    </submittedName>
</protein>
<evidence type="ECO:0000313" key="1">
    <source>
        <dbReference type="EMBL" id="NTC32150.1"/>
    </source>
</evidence>
<comment type="caution">
    <text evidence="1">The sequence shown here is derived from an EMBL/GenBank/DDBJ whole genome shotgun (WGS) entry which is preliminary data.</text>
</comment>
<name>A0AA44FB68_AGRTU</name>
<gene>
    <name evidence="1" type="ORF">G6M46_28835</name>
</gene>
<proteinExistence type="predicted"/>
<dbReference type="RefSeq" id="WP_141682327.1">
    <property type="nucleotide sequence ID" value="NZ_CP123839.1"/>
</dbReference>
<organism evidence="1 2">
    <name type="scientific">Agrobacterium tumefaciens</name>
    <dbReference type="NCBI Taxonomy" id="358"/>
    <lineage>
        <taxon>Bacteria</taxon>
        <taxon>Pseudomonadati</taxon>
        <taxon>Pseudomonadota</taxon>
        <taxon>Alphaproteobacteria</taxon>
        <taxon>Hyphomicrobiales</taxon>
        <taxon>Rhizobiaceae</taxon>
        <taxon>Rhizobium/Agrobacterium group</taxon>
        <taxon>Agrobacterium</taxon>
        <taxon>Agrobacterium tumefaciens complex</taxon>
    </lineage>
</organism>
<dbReference type="Proteomes" id="UP000702952">
    <property type="component" value="Unassembled WGS sequence"/>
</dbReference>